<accession>A0A164F1L9</accession>
<proteinExistence type="predicted"/>
<evidence type="ECO:0000313" key="1">
    <source>
        <dbReference type="EMBL" id="KZR97337.1"/>
    </source>
</evidence>
<protein>
    <submittedName>
        <fullName evidence="1">Uncharacterized protein</fullName>
    </submittedName>
</protein>
<dbReference type="EMBL" id="LRGB01021816">
    <property type="protein sequence ID" value="KZR97337.1"/>
    <property type="molecule type" value="Genomic_DNA"/>
</dbReference>
<comment type="caution">
    <text evidence="1">The sequence shown here is derived from an EMBL/GenBank/DDBJ whole genome shotgun (WGS) entry which is preliminary data.</text>
</comment>
<dbReference type="AlphaFoldDB" id="A0A164F1L9"/>
<organism evidence="1 2">
    <name type="scientific">Daphnia magna</name>
    <dbReference type="NCBI Taxonomy" id="35525"/>
    <lineage>
        <taxon>Eukaryota</taxon>
        <taxon>Metazoa</taxon>
        <taxon>Ecdysozoa</taxon>
        <taxon>Arthropoda</taxon>
        <taxon>Crustacea</taxon>
        <taxon>Branchiopoda</taxon>
        <taxon>Diplostraca</taxon>
        <taxon>Cladocera</taxon>
        <taxon>Anomopoda</taxon>
        <taxon>Daphniidae</taxon>
        <taxon>Daphnia</taxon>
    </lineage>
</organism>
<gene>
    <name evidence="1" type="ORF">APZ42_007854</name>
</gene>
<dbReference type="Proteomes" id="UP000076858">
    <property type="component" value="Unassembled WGS sequence"/>
</dbReference>
<reference evidence="1 2" key="1">
    <citation type="submission" date="2016-03" db="EMBL/GenBank/DDBJ databases">
        <title>EvidentialGene: Evidence-directed Construction of Genes on Genomes.</title>
        <authorList>
            <person name="Gilbert D.G."/>
            <person name="Choi J.-H."/>
            <person name="Mockaitis K."/>
            <person name="Colbourne J."/>
            <person name="Pfrender M."/>
        </authorList>
    </citation>
    <scope>NUCLEOTIDE SEQUENCE [LARGE SCALE GENOMIC DNA]</scope>
    <source>
        <strain evidence="1 2">Xinb3</strain>
        <tissue evidence="1">Complete organism</tissue>
    </source>
</reference>
<name>A0A164F1L9_9CRUS</name>
<evidence type="ECO:0000313" key="2">
    <source>
        <dbReference type="Proteomes" id="UP000076858"/>
    </source>
</evidence>
<sequence length="191" mass="20643">MSNKFAGTVLALCRPDKGHHHPILVEILQWFKSIAHLLSFLAKLLESTCSNFLVREQFIRVFTSLIPAVSHLPSIADVVANEQENESVCDNMTNEEVKSSIYTNGCHAEAVIPDASRYSPLATDVAADKENESVCNNVTSETVETSTSKAGCCGVTLRTSKAPRSATNTKGTCSGRFCQIPASIVQRIAQG</sequence>
<keyword evidence="2" id="KW-1185">Reference proteome</keyword>